<keyword evidence="2" id="KW-1185">Reference proteome</keyword>
<reference evidence="2" key="1">
    <citation type="journal article" date="2024" name="Front. Bioeng. Biotechnol.">
        <title>Genome-scale model development and genomic sequencing of the oleaginous clade Lipomyces.</title>
        <authorList>
            <person name="Czajka J.J."/>
            <person name="Han Y."/>
            <person name="Kim J."/>
            <person name="Mondo S.J."/>
            <person name="Hofstad B.A."/>
            <person name="Robles A."/>
            <person name="Haridas S."/>
            <person name="Riley R."/>
            <person name="LaButti K."/>
            <person name="Pangilinan J."/>
            <person name="Andreopoulos W."/>
            <person name="Lipzen A."/>
            <person name="Yan J."/>
            <person name="Wang M."/>
            <person name="Ng V."/>
            <person name="Grigoriev I.V."/>
            <person name="Spatafora J.W."/>
            <person name="Magnuson J.K."/>
            <person name="Baker S.E."/>
            <person name="Pomraning K.R."/>
        </authorList>
    </citation>
    <scope>NUCLEOTIDE SEQUENCE [LARGE SCALE GENOMIC DNA]</scope>
    <source>
        <strain evidence="2">CBS 7786</strain>
    </source>
</reference>
<name>A0ACC3SRW0_LIPKO</name>
<organism evidence="1 2">
    <name type="scientific">Lipomyces kononenkoae</name>
    <name type="common">Yeast</name>
    <dbReference type="NCBI Taxonomy" id="34357"/>
    <lineage>
        <taxon>Eukaryota</taxon>
        <taxon>Fungi</taxon>
        <taxon>Dikarya</taxon>
        <taxon>Ascomycota</taxon>
        <taxon>Saccharomycotina</taxon>
        <taxon>Lipomycetes</taxon>
        <taxon>Lipomycetales</taxon>
        <taxon>Lipomycetaceae</taxon>
        <taxon>Lipomyces</taxon>
    </lineage>
</organism>
<evidence type="ECO:0000313" key="1">
    <source>
        <dbReference type="EMBL" id="KAK9234373.1"/>
    </source>
</evidence>
<evidence type="ECO:0000313" key="2">
    <source>
        <dbReference type="Proteomes" id="UP001433508"/>
    </source>
</evidence>
<proteinExistence type="predicted"/>
<dbReference type="Proteomes" id="UP001433508">
    <property type="component" value="Unassembled WGS sequence"/>
</dbReference>
<accession>A0ACC3SRW0</accession>
<comment type="caution">
    <text evidence="1">The sequence shown here is derived from an EMBL/GenBank/DDBJ whole genome shotgun (WGS) entry which is preliminary data.</text>
</comment>
<dbReference type="EMBL" id="MU971483">
    <property type="protein sequence ID" value="KAK9234373.1"/>
    <property type="molecule type" value="Genomic_DNA"/>
</dbReference>
<sequence length="541" mass="59105">MAEPVIEVEDFEDSNKPVKYGWRFWAVFPGLCIASLLSSLEVSALSTVMPTIANDLKSSTDTVWAIDTYFVAQTAMQPLYGQMANIFGRRWLLIQAVALFALGSGLCGGADSIGMLIVGRTVQGIGGGGINVLIEIIVGDLVPLRERPKFMGVVMGVFALGNFIGPVIGGVIATRTTWRWVFWLNLPVAGAALVLLALFLQVKYDRSTSVWAKLKRVDFIGNTLLVGSIISILLPLTWAGTVRPWSSWRTIFPLILGFAGLIAFLFYENSGWVAEQTMPLRLFSNRTSALAFIMTFFHGTVLFWVAYFMPLYFQAVLEHSPQHAGVDFLASAIPLVPTGIISGVLISILGKYRPSTIFGFVIMTLGTGLFIMLDDKSKTAVWVVFQIIFAAGSGFIITALVPAVLSPLPESDLATATATMGFIRGFGTMWGVAIPTAVFNTQFNHLLYQITDESVRALLANGGAYQRATKAFLESLNSIPLVKAEVIGVYVASLQRVWTVGVVFSAIGIPLSFFIKEIQMRTEKENEYGLTDEKENEKEAK</sequence>
<gene>
    <name evidence="1" type="ORF">V1525DRAFT_391518</name>
</gene>
<protein>
    <submittedName>
        <fullName evidence="1">Major facilitator superfamily-domain-containing protein</fullName>
    </submittedName>
</protein>